<dbReference type="Proteomes" id="UP000298030">
    <property type="component" value="Unassembled WGS sequence"/>
</dbReference>
<keyword evidence="4" id="KW-1185">Reference proteome</keyword>
<dbReference type="OrthoDB" id="3068717at2759"/>
<keyword evidence="2" id="KW-1133">Transmembrane helix</keyword>
<comment type="caution">
    <text evidence="3">The sequence shown here is derived from an EMBL/GenBank/DDBJ whole genome shotgun (WGS) entry which is preliminary data.</text>
</comment>
<sequence length="214" mass="23258">MLFRRFTLVLGSLHLTVMAALGLWLWSDPSTFGSPASSCVLESANLAVLGVSVPFASGPLRIFSLVIYGLFLIPGVNLLLPMAAFLSLFLWHHSRRRKLESLIPTVSPPHPSASRHALSPRGIARRLKRTYTRCIHPHLPRPHRPLSPPPHQPRPHPRHRAHPPPKPGTPSTGRSRVGLRSGACGAASVYAVERPFGDDISEEAGEAGEADQSA</sequence>
<organism evidence="3 4">
    <name type="scientific">Coprinellus micaceus</name>
    <name type="common">Glistening ink-cap mushroom</name>
    <name type="synonym">Coprinus micaceus</name>
    <dbReference type="NCBI Taxonomy" id="71717"/>
    <lineage>
        <taxon>Eukaryota</taxon>
        <taxon>Fungi</taxon>
        <taxon>Dikarya</taxon>
        <taxon>Basidiomycota</taxon>
        <taxon>Agaricomycotina</taxon>
        <taxon>Agaricomycetes</taxon>
        <taxon>Agaricomycetidae</taxon>
        <taxon>Agaricales</taxon>
        <taxon>Agaricineae</taxon>
        <taxon>Psathyrellaceae</taxon>
        <taxon>Coprinellus</taxon>
    </lineage>
</organism>
<dbReference type="EMBL" id="QPFP01000005">
    <property type="protein sequence ID" value="TEB36884.1"/>
    <property type="molecule type" value="Genomic_DNA"/>
</dbReference>
<feature type="transmembrane region" description="Helical" evidence="2">
    <location>
        <begin position="62"/>
        <end position="91"/>
    </location>
</feature>
<evidence type="ECO:0000256" key="2">
    <source>
        <dbReference type="SAM" id="Phobius"/>
    </source>
</evidence>
<feature type="region of interest" description="Disordered" evidence="1">
    <location>
        <begin position="136"/>
        <end position="181"/>
    </location>
</feature>
<keyword evidence="2" id="KW-0812">Transmembrane</keyword>
<accession>A0A4Y7TSH6</accession>
<evidence type="ECO:0000256" key="1">
    <source>
        <dbReference type="SAM" id="MobiDB-lite"/>
    </source>
</evidence>
<evidence type="ECO:0000313" key="4">
    <source>
        <dbReference type="Proteomes" id="UP000298030"/>
    </source>
</evidence>
<keyword evidence="2" id="KW-0472">Membrane</keyword>
<proteinExistence type="predicted"/>
<feature type="compositionally biased region" description="Basic residues" evidence="1">
    <location>
        <begin position="153"/>
        <end position="163"/>
    </location>
</feature>
<gene>
    <name evidence="3" type="ORF">FA13DRAFT_1089654</name>
</gene>
<protein>
    <submittedName>
        <fullName evidence="3">Uncharacterized protein</fullName>
    </submittedName>
</protein>
<reference evidence="3 4" key="1">
    <citation type="journal article" date="2019" name="Nat. Ecol. Evol.">
        <title>Megaphylogeny resolves global patterns of mushroom evolution.</title>
        <authorList>
            <person name="Varga T."/>
            <person name="Krizsan K."/>
            <person name="Foldi C."/>
            <person name="Dima B."/>
            <person name="Sanchez-Garcia M."/>
            <person name="Sanchez-Ramirez S."/>
            <person name="Szollosi G.J."/>
            <person name="Szarkandi J.G."/>
            <person name="Papp V."/>
            <person name="Albert L."/>
            <person name="Andreopoulos W."/>
            <person name="Angelini C."/>
            <person name="Antonin V."/>
            <person name="Barry K.W."/>
            <person name="Bougher N.L."/>
            <person name="Buchanan P."/>
            <person name="Buyck B."/>
            <person name="Bense V."/>
            <person name="Catcheside P."/>
            <person name="Chovatia M."/>
            <person name="Cooper J."/>
            <person name="Damon W."/>
            <person name="Desjardin D."/>
            <person name="Finy P."/>
            <person name="Geml J."/>
            <person name="Haridas S."/>
            <person name="Hughes K."/>
            <person name="Justo A."/>
            <person name="Karasinski D."/>
            <person name="Kautmanova I."/>
            <person name="Kiss B."/>
            <person name="Kocsube S."/>
            <person name="Kotiranta H."/>
            <person name="LaButti K.M."/>
            <person name="Lechner B.E."/>
            <person name="Liimatainen K."/>
            <person name="Lipzen A."/>
            <person name="Lukacs Z."/>
            <person name="Mihaltcheva S."/>
            <person name="Morgado L.N."/>
            <person name="Niskanen T."/>
            <person name="Noordeloos M.E."/>
            <person name="Ohm R.A."/>
            <person name="Ortiz-Santana B."/>
            <person name="Ovrebo C."/>
            <person name="Racz N."/>
            <person name="Riley R."/>
            <person name="Savchenko A."/>
            <person name="Shiryaev A."/>
            <person name="Soop K."/>
            <person name="Spirin V."/>
            <person name="Szebenyi C."/>
            <person name="Tomsovsky M."/>
            <person name="Tulloss R.E."/>
            <person name="Uehling J."/>
            <person name="Grigoriev I.V."/>
            <person name="Vagvolgyi C."/>
            <person name="Papp T."/>
            <person name="Martin F.M."/>
            <person name="Miettinen O."/>
            <person name="Hibbett D.S."/>
            <person name="Nagy L.G."/>
        </authorList>
    </citation>
    <scope>NUCLEOTIDE SEQUENCE [LARGE SCALE GENOMIC DNA]</scope>
    <source>
        <strain evidence="3 4">FP101781</strain>
    </source>
</reference>
<name>A0A4Y7TSH6_COPMI</name>
<dbReference type="AlphaFoldDB" id="A0A4Y7TSH6"/>
<evidence type="ECO:0000313" key="3">
    <source>
        <dbReference type="EMBL" id="TEB36884.1"/>
    </source>
</evidence>